<evidence type="ECO:0000256" key="1">
    <source>
        <dbReference type="SAM" id="Phobius"/>
    </source>
</evidence>
<dbReference type="EMBL" id="JACXVP010000007">
    <property type="protein sequence ID" value="KAG5593868.1"/>
    <property type="molecule type" value="Genomic_DNA"/>
</dbReference>
<name>A0A9J5Y3M4_SOLCO</name>
<keyword evidence="1" id="KW-0812">Transmembrane</keyword>
<protein>
    <submittedName>
        <fullName evidence="2">Uncharacterized protein</fullName>
    </submittedName>
</protein>
<proteinExistence type="predicted"/>
<comment type="caution">
    <text evidence="2">The sequence shown here is derived from an EMBL/GenBank/DDBJ whole genome shotgun (WGS) entry which is preliminary data.</text>
</comment>
<organism evidence="2 3">
    <name type="scientific">Solanum commersonii</name>
    <name type="common">Commerson's wild potato</name>
    <name type="synonym">Commerson's nightshade</name>
    <dbReference type="NCBI Taxonomy" id="4109"/>
    <lineage>
        <taxon>Eukaryota</taxon>
        <taxon>Viridiplantae</taxon>
        <taxon>Streptophyta</taxon>
        <taxon>Embryophyta</taxon>
        <taxon>Tracheophyta</taxon>
        <taxon>Spermatophyta</taxon>
        <taxon>Magnoliopsida</taxon>
        <taxon>eudicotyledons</taxon>
        <taxon>Gunneridae</taxon>
        <taxon>Pentapetalae</taxon>
        <taxon>asterids</taxon>
        <taxon>lamiids</taxon>
        <taxon>Solanales</taxon>
        <taxon>Solanaceae</taxon>
        <taxon>Solanoideae</taxon>
        <taxon>Solaneae</taxon>
        <taxon>Solanum</taxon>
    </lineage>
</organism>
<sequence length="59" mass="6752">MSCFVNDVFSIGPVLERFCDGLVAFHFTLYTSFVFPLAYAVLRRRFSDNPNENKGNGDR</sequence>
<evidence type="ECO:0000313" key="2">
    <source>
        <dbReference type="EMBL" id="KAG5593868.1"/>
    </source>
</evidence>
<reference evidence="2 3" key="1">
    <citation type="submission" date="2020-09" db="EMBL/GenBank/DDBJ databases">
        <title>De no assembly of potato wild relative species, Solanum commersonii.</title>
        <authorList>
            <person name="Cho K."/>
        </authorList>
    </citation>
    <scope>NUCLEOTIDE SEQUENCE [LARGE SCALE GENOMIC DNA]</scope>
    <source>
        <strain evidence="2">LZ3.2</strain>
        <tissue evidence="2">Leaf</tissue>
    </source>
</reference>
<keyword evidence="1" id="KW-0472">Membrane</keyword>
<keyword evidence="3" id="KW-1185">Reference proteome</keyword>
<accession>A0A9J5Y3M4</accession>
<feature type="transmembrane region" description="Helical" evidence="1">
    <location>
        <begin position="23"/>
        <end position="42"/>
    </location>
</feature>
<dbReference type="AlphaFoldDB" id="A0A9J5Y3M4"/>
<keyword evidence="1" id="KW-1133">Transmembrane helix</keyword>
<gene>
    <name evidence="2" type="ORF">H5410_035100</name>
</gene>
<evidence type="ECO:0000313" key="3">
    <source>
        <dbReference type="Proteomes" id="UP000824120"/>
    </source>
</evidence>
<dbReference type="Proteomes" id="UP000824120">
    <property type="component" value="Chromosome 7"/>
</dbReference>